<dbReference type="Pfam" id="PF08592">
    <property type="entry name" value="Anthrone_oxy"/>
    <property type="match status" value="1"/>
</dbReference>
<accession>A0A498PQ42</accession>
<name>A0A498PQ42_9MYCO</name>
<keyword evidence="1" id="KW-0812">Transmembrane</keyword>
<dbReference type="EMBL" id="UPHP01000003">
    <property type="protein sequence ID" value="VBA32572.1"/>
    <property type="molecule type" value="Genomic_DNA"/>
</dbReference>
<dbReference type="Proteomes" id="UP000273307">
    <property type="component" value="Unassembled WGS sequence"/>
</dbReference>
<feature type="transmembrane region" description="Helical" evidence="1">
    <location>
        <begin position="76"/>
        <end position="97"/>
    </location>
</feature>
<feature type="transmembrane region" description="Helical" evidence="1">
    <location>
        <begin position="31"/>
        <end position="53"/>
    </location>
</feature>
<evidence type="ECO:0000313" key="2">
    <source>
        <dbReference type="EMBL" id="VBA32572.1"/>
    </source>
</evidence>
<keyword evidence="1" id="KW-0472">Membrane</keyword>
<feature type="transmembrane region" description="Helical" evidence="1">
    <location>
        <begin position="155"/>
        <end position="174"/>
    </location>
</feature>
<evidence type="ECO:0000313" key="3">
    <source>
        <dbReference type="Proteomes" id="UP000273307"/>
    </source>
</evidence>
<organism evidence="2 3">
    <name type="scientific">Mycobacterium attenuatum</name>
    <dbReference type="NCBI Taxonomy" id="2341086"/>
    <lineage>
        <taxon>Bacteria</taxon>
        <taxon>Bacillati</taxon>
        <taxon>Actinomycetota</taxon>
        <taxon>Actinomycetes</taxon>
        <taxon>Mycobacteriales</taxon>
        <taxon>Mycobacteriaceae</taxon>
        <taxon>Mycobacterium</taxon>
    </lineage>
</organism>
<evidence type="ECO:0000256" key="1">
    <source>
        <dbReference type="SAM" id="Phobius"/>
    </source>
</evidence>
<sequence length="187" mass="19641">MAASSDIRFLHNGTDPVGTPNRKSLRLLESVSAGVAVSFSGLFAGFLVTVAVLESSMRAAGASVYAQVRLIELDRLGGLAAVLLVPAIAAATTLALFMIRRRGRGGRWVLVALLLLLTATAISAAISVPINNAQQGWSVPAPPSDWSGVRDRWQLAHAARTTTAALAFLLLAAVTTAPRFPMHRTTS</sequence>
<protein>
    <recommendedName>
        <fullName evidence="4">DUF1772 domain-containing protein</fullName>
    </recommendedName>
</protein>
<dbReference type="AlphaFoldDB" id="A0A498PQ42"/>
<keyword evidence="3" id="KW-1185">Reference proteome</keyword>
<evidence type="ECO:0008006" key="4">
    <source>
        <dbReference type="Google" id="ProtNLM"/>
    </source>
</evidence>
<gene>
    <name evidence="2" type="ORF">LAUMK136_00283</name>
</gene>
<dbReference type="OrthoDB" id="3395380at2"/>
<dbReference type="InterPro" id="IPR013901">
    <property type="entry name" value="Anthrone_oxy"/>
</dbReference>
<dbReference type="RefSeq" id="WP_122524876.1">
    <property type="nucleotide sequence ID" value="NZ_UPHP01000003.1"/>
</dbReference>
<keyword evidence="1" id="KW-1133">Transmembrane helix</keyword>
<reference evidence="2 3" key="1">
    <citation type="submission" date="2018-09" db="EMBL/GenBank/DDBJ databases">
        <authorList>
            <person name="Tagini F."/>
        </authorList>
    </citation>
    <scope>NUCLEOTIDE SEQUENCE [LARGE SCALE GENOMIC DNA]</scope>
    <source>
        <strain evidence="2 3">MK136</strain>
    </source>
</reference>
<proteinExistence type="predicted"/>
<feature type="transmembrane region" description="Helical" evidence="1">
    <location>
        <begin position="109"/>
        <end position="130"/>
    </location>
</feature>